<keyword evidence="3" id="KW-0333">Golgi apparatus</keyword>
<feature type="region of interest" description="Disordered" evidence="5">
    <location>
        <begin position="507"/>
        <end position="545"/>
    </location>
</feature>
<keyword evidence="4" id="KW-0968">Cytoplasmic vesicle</keyword>
<evidence type="ECO:0000256" key="1">
    <source>
        <dbReference type="ARBA" id="ARBA00004541"/>
    </source>
</evidence>
<evidence type="ECO:0000259" key="6">
    <source>
        <dbReference type="PROSITE" id="PS50942"/>
    </source>
</evidence>
<dbReference type="CDD" id="cd03572">
    <property type="entry name" value="ENTH_like_Tepsin"/>
    <property type="match status" value="1"/>
</dbReference>
<dbReference type="InterPro" id="IPR039273">
    <property type="entry name" value="TEPSIN"/>
</dbReference>
<sequence>LLLQLPVLLRGTADDDTPCPGYLFEEIAKISHESPGSSQCLLEHLLTRLQSSSCHVKLKVLKILLHTCSQGSPQFVLQLKRNASFIREAAVFSGPPDPLHGNSLNQKVRAAAQDLASILFSDAPLPQPLALPARPPAPAGMGSSPSPCGSLQGFGFSSDKSGSASTGEALLSSLQRAAEAVAQAVLRAPGGPRRLRGDLPEDTYEPVRAPSPAGSPAVPPPAPPTPRGSRVSHQPGLAGGGWEEADSGHSSRESSQGNERSRTSDSGSKSGSDSRSGTSRELSHGADRVDADSPGDCRRELSLVSGLMRGARVFLTREEAQHFLKECGLLNCEVVLELLGRALEDPSDSVRMRSMCAISALGCSDLLSPEQIFATTRQRLQHLSQGSPGPVANRATKMLRQFEALCRAQPSPRPPRPPSAPSVGSAGDFLMDLPALASESFLAPLSPAPTPAAPAEEPGVGSEPPGQPGAAVPPCPCEQHGGSGLAGPSVAPSLALFAGMELVARAGPVLRPRSPPVEPQSPGQPQHGGTDTEGARQPSAFAFLN</sequence>
<feature type="domain" description="ENTH" evidence="6">
    <location>
        <begin position="1"/>
        <end position="129"/>
    </location>
</feature>
<dbReference type="InterPro" id="IPR058028">
    <property type="entry name" value="Tepsin_VHS/ENTH-like"/>
</dbReference>
<dbReference type="Pfam" id="PF25827">
    <property type="entry name" value="TVHS-like"/>
    <property type="match status" value="1"/>
</dbReference>
<feature type="region of interest" description="Disordered" evidence="5">
    <location>
        <begin position="129"/>
        <end position="167"/>
    </location>
</feature>
<feature type="non-terminal residue" evidence="7">
    <location>
        <position position="545"/>
    </location>
</feature>
<dbReference type="GO" id="GO:0031410">
    <property type="term" value="C:cytoplasmic vesicle"/>
    <property type="evidence" value="ECO:0007669"/>
    <property type="project" value="UniProtKB-SubCell"/>
</dbReference>
<dbReference type="EMBL" id="VWZQ01002448">
    <property type="protein sequence ID" value="NXH26009.1"/>
    <property type="molecule type" value="Genomic_DNA"/>
</dbReference>
<feature type="compositionally biased region" description="Pro residues" evidence="5">
    <location>
        <begin position="217"/>
        <end position="226"/>
    </location>
</feature>
<comment type="subcellular location">
    <subcellularLocation>
        <location evidence="1">Cytoplasmic vesicle</location>
    </subcellularLocation>
    <subcellularLocation>
        <location evidence="2">Golgi apparatus</location>
        <location evidence="2">trans-Golgi network</location>
    </subcellularLocation>
</comment>
<feature type="non-terminal residue" evidence="7">
    <location>
        <position position="1"/>
    </location>
</feature>
<organism evidence="7 8">
    <name type="scientific">Myiagra hebetior</name>
    <dbReference type="NCBI Taxonomy" id="381031"/>
    <lineage>
        <taxon>Eukaryota</taxon>
        <taxon>Metazoa</taxon>
        <taxon>Chordata</taxon>
        <taxon>Craniata</taxon>
        <taxon>Vertebrata</taxon>
        <taxon>Euteleostomi</taxon>
        <taxon>Archelosauria</taxon>
        <taxon>Archosauria</taxon>
        <taxon>Dinosauria</taxon>
        <taxon>Saurischia</taxon>
        <taxon>Theropoda</taxon>
        <taxon>Coelurosauria</taxon>
        <taxon>Aves</taxon>
        <taxon>Neognathae</taxon>
        <taxon>Neoaves</taxon>
        <taxon>Telluraves</taxon>
        <taxon>Australaves</taxon>
        <taxon>Passeriformes</taxon>
        <taxon>Corvoidea</taxon>
        <taxon>Monarchidae</taxon>
        <taxon>Myiagra</taxon>
    </lineage>
</organism>
<feature type="region of interest" description="Disordered" evidence="5">
    <location>
        <begin position="189"/>
        <end position="296"/>
    </location>
</feature>
<dbReference type="Gene3D" id="1.25.40.90">
    <property type="match status" value="1"/>
</dbReference>
<evidence type="ECO:0000256" key="3">
    <source>
        <dbReference type="ARBA" id="ARBA00023034"/>
    </source>
</evidence>
<feature type="region of interest" description="Disordered" evidence="5">
    <location>
        <begin position="408"/>
        <end position="427"/>
    </location>
</feature>
<dbReference type="InterPro" id="IPR008942">
    <property type="entry name" value="ENTH_VHS"/>
</dbReference>
<feature type="region of interest" description="Disordered" evidence="5">
    <location>
        <begin position="443"/>
        <end position="490"/>
    </location>
</feature>
<evidence type="ECO:0000256" key="5">
    <source>
        <dbReference type="SAM" id="MobiDB-lite"/>
    </source>
</evidence>
<dbReference type="PANTHER" id="PTHR21514">
    <property type="entry name" value="AP-4 COMPLEX ACCESSORY SUBUNIT TEPSIN"/>
    <property type="match status" value="1"/>
</dbReference>
<feature type="compositionally biased region" description="Low complexity" evidence="5">
    <location>
        <begin position="453"/>
        <end position="464"/>
    </location>
</feature>
<dbReference type="InterPro" id="IPR013809">
    <property type="entry name" value="ENTH"/>
</dbReference>
<reference evidence="7 8" key="1">
    <citation type="submission" date="2019-09" db="EMBL/GenBank/DDBJ databases">
        <title>Bird 10,000 Genomes (B10K) Project - Family phase.</title>
        <authorList>
            <person name="Zhang G."/>
        </authorList>
    </citation>
    <scope>NUCLEOTIDE SEQUENCE [LARGE SCALE GENOMIC DNA]</scope>
    <source>
        <strain evidence="7">B10K-DU-001-33</strain>
        <tissue evidence="7">Muscle</tissue>
    </source>
</reference>
<evidence type="ECO:0000313" key="8">
    <source>
        <dbReference type="Proteomes" id="UP000534930"/>
    </source>
</evidence>
<feature type="compositionally biased region" description="Pro residues" evidence="5">
    <location>
        <begin position="411"/>
        <end position="420"/>
    </location>
</feature>
<protein>
    <submittedName>
        <fullName evidence="7">AP4AT protein</fullName>
    </submittedName>
</protein>
<feature type="compositionally biased region" description="Basic and acidic residues" evidence="5">
    <location>
        <begin position="281"/>
        <end position="296"/>
    </location>
</feature>
<dbReference type="Proteomes" id="UP000534930">
    <property type="component" value="Unassembled WGS sequence"/>
</dbReference>
<evidence type="ECO:0000256" key="2">
    <source>
        <dbReference type="ARBA" id="ARBA00004601"/>
    </source>
</evidence>
<dbReference type="PROSITE" id="PS50942">
    <property type="entry name" value="ENTH"/>
    <property type="match status" value="1"/>
</dbReference>
<dbReference type="AlphaFoldDB" id="A0A7K9IIV8"/>
<feature type="compositionally biased region" description="Pro residues" evidence="5">
    <location>
        <begin position="465"/>
        <end position="476"/>
    </location>
</feature>
<gene>
    <name evidence="7" type="primary">Tepsin</name>
    <name evidence="7" type="ORF">MYIHEB_R14372</name>
</gene>
<feature type="compositionally biased region" description="Low complexity" evidence="5">
    <location>
        <begin position="264"/>
        <end position="280"/>
    </location>
</feature>
<proteinExistence type="predicted"/>
<accession>A0A7K9IIV8</accession>
<keyword evidence="8" id="KW-1185">Reference proteome</keyword>
<dbReference type="Pfam" id="PF01417">
    <property type="entry name" value="ENTH"/>
    <property type="match status" value="1"/>
</dbReference>
<dbReference type="SUPFAM" id="SSF48464">
    <property type="entry name" value="ENTH/VHS domain"/>
    <property type="match status" value="1"/>
</dbReference>
<feature type="compositionally biased region" description="Pro residues" evidence="5">
    <location>
        <begin position="129"/>
        <end position="138"/>
    </location>
</feature>
<feature type="compositionally biased region" description="Low complexity" evidence="5">
    <location>
        <begin position="206"/>
        <end position="216"/>
    </location>
</feature>
<evidence type="ECO:0000313" key="7">
    <source>
        <dbReference type="EMBL" id="NXH26009.1"/>
    </source>
</evidence>
<dbReference type="InterPro" id="IPR035802">
    <property type="entry name" value="ENTH/VHS_tepsin"/>
</dbReference>
<feature type="compositionally biased region" description="Low complexity" evidence="5">
    <location>
        <begin position="139"/>
        <end position="151"/>
    </location>
</feature>
<name>A0A7K9IIV8_9CORV</name>
<evidence type="ECO:0000256" key="4">
    <source>
        <dbReference type="ARBA" id="ARBA00023329"/>
    </source>
</evidence>
<comment type="caution">
    <text evidence="7">The sequence shown here is derived from an EMBL/GenBank/DDBJ whole genome shotgun (WGS) entry which is preliminary data.</text>
</comment>
<dbReference type="PANTHER" id="PTHR21514:SF0">
    <property type="entry name" value="AP-4 COMPLEX ACCESSORY SUBUNIT TEPSIN"/>
    <property type="match status" value="1"/>
</dbReference>
<dbReference type="GO" id="GO:0032588">
    <property type="term" value="C:trans-Golgi network membrane"/>
    <property type="evidence" value="ECO:0007669"/>
    <property type="project" value="TreeGrafter"/>
</dbReference>